<dbReference type="PANTHER" id="PTHR13234:SF8">
    <property type="entry name" value="GAMMA-INTERFERON-INDUCIBLE LYSOSOMAL THIOL REDUCTASE"/>
    <property type="match status" value="1"/>
</dbReference>
<evidence type="ECO:0000256" key="5">
    <source>
        <dbReference type="ARBA" id="ARBA00023180"/>
    </source>
</evidence>
<dbReference type="Gene3D" id="3.40.30.10">
    <property type="entry name" value="Glutaredoxin"/>
    <property type="match status" value="1"/>
</dbReference>
<evidence type="ECO:0000256" key="6">
    <source>
        <dbReference type="SAM" id="SignalP"/>
    </source>
</evidence>
<keyword evidence="5" id="KW-0325">Glycoprotein</keyword>
<dbReference type="GO" id="GO:0016671">
    <property type="term" value="F:oxidoreductase activity, acting on a sulfur group of donors, disulfide as acceptor"/>
    <property type="evidence" value="ECO:0007669"/>
    <property type="project" value="InterPro"/>
</dbReference>
<evidence type="ECO:0000313" key="7">
    <source>
        <dbReference type="EMBL" id="GAX24339.1"/>
    </source>
</evidence>
<dbReference type="Pfam" id="PF03227">
    <property type="entry name" value="GILT"/>
    <property type="match status" value="1"/>
</dbReference>
<dbReference type="EMBL" id="BDSP01000207">
    <property type="protein sequence ID" value="GAX24339.1"/>
    <property type="molecule type" value="Genomic_DNA"/>
</dbReference>
<evidence type="ECO:0000256" key="1">
    <source>
        <dbReference type="ARBA" id="ARBA00004613"/>
    </source>
</evidence>
<evidence type="ECO:0008006" key="9">
    <source>
        <dbReference type="Google" id="ProtNLM"/>
    </source>
</evidence>
<accession>A0A1Z5KDJ9</accession>
<comment type="similarity">
    <text evidence="2">Belongs to the GILT family.</text>
</comment>
<keyword evidence="8" id="KW-1185">Reference proteome</keyword>
<evidence type="ECO:0000256" key="3">
    <source>
        <dbReference type="ARBA" id="ARBA00022525"/>
    </source>
</evidence>
<comment type="subcellular location">
    <subcellularLocation>
        <location evidence="1">Secreted</location>
    </subcellularLocation>
</comment>
<dbReference type="InParanoid" id="A0A1Z5KDJ9"/>
<name>A0A1Z5KDJ9_FISSO</name>
<dbReference type="AlphaFoldDB" id="A0A1Z5KDJ9"/>
<gene>
    <name evidence="7" type="ORF">FisN_4Lh460</name>
</gene>
<protein>
    <recommendedName>
        <fullName evidence="9">Interferon, gamma-inducible protein 30</fullName>
    </recommendedName>
</protein>
<evidence type="ECO:0000256" key="2">
    <source>
        <dbReference type="ARBA" id="ARBA00005679"/>
    </source>
</evidence>
<dbReference type="Proteomes" id="UP000198406">
    <property type="component" value="Unassembled WGS sequence"/>
</dbReference>
<organism evidence="7 8">
    <name type="scientific">Fistulifera solaris</name>
    <name type="common">Oleaginous diatom</name>
    <dbReference type="NCBI Taxonomy" id="1519565"/>
    <lineage>
        <taxon>Eukaryota</taxon>
        <taxon>Sar</taxon>
        <taxon>Stramenopiles</taxon>
        <taxon>Ochrophyta</taxon>
        <taxon>Bacillariophyta</taxon>
        <taxon>Bacillariophyceae</taxon>
        <taxon>Bacillariophycidae</taxon>
        <taxon>Naviculales</taxon>
        <taxon>Naviculaceae</taxon>
        <taxon>Fistulifera</taxon>
    </lineage>
</organism>
<dbReference type="GO" id="GO:0005576">
    <property type="term" value="C:extracellular region"/>
    <property type="evidence" value="ECO:0007669"/>
    <property type="project" value="UniProtKB-SubCell"/>
</dbReference>
<keyword evidence="4 6" id="KW-0732">Signal</keyword>
<proteinExistence type="inferred from homology"/>
<dbReference type="PANTHER" id="PTHR13234">
    <property type="entry name" value="GAMMA-INTERFERON INDUCIBLE LYSOSOMAL THIOL REDUCTASE GILT"/>
    <property type="match status" value="1"/>
</dbReference>
<sequence length="269" mass="29896">MSNSNMPTMRATFNAFLFITAFFPIQDTLVSADNMLRKNQDEHVPVHAAAPVKVKVLDEALCSGCKEFVQKSLAPAYELLGATVIELQVIPFGNARYVASEDDPNETVLVCQHGEAECDANSFEQCVSLYLYPYPQRYLPYIHCLYNELPMAYSDELIDRSIYASCAKKSALDWNSIAACHDDPTRATALQQIAYALTSKDHQYVPWVEIEGAHVEMESDDSFLEAVCAAYIKKGGVHPACAQFSTPRTAVEPTEKFSICRAEGEESQL</sequence>
<reference evidence="7 8" key="1">
    <citation type="journal article" date="2015" name="Plant Cell">
        <title>Oil accumulation by the oleaginous diatom Fistulifera solaris as revealed by the genome and transcriptome.</title>
        <authorList>
            <person name="Tanaka T."/>
            <person name="Maeda Y."/>
            <person name="Veluchamy A."/>
            <person name="Tanaka M."/>
            <person name="Abida H."/>
            <person name="Marechal E."/>
            <person name="Bowler C."/>
            <person name="Muto M."/>
            <person name="Sunaga Y."/>
            <person name="Tanaka M."/>
            <person name="Yoshino T."/>
            <person name="Taniguchi T."/>
            <person name="Fukuda Y."/>
            <person name="Nemoto M."/>
            <person name="Matsumoto M."/>
            <person name="Wong P.S."/>
            <person name="Aburatani S."/>
            <person name="Fujibuchi W."/>
        </authorList>
    </citation>
    <scope>NUCLEOTIDE SEQUENCE [LARGE SCALE GENOMIC DNA]</scope>
    <source>
        <strain evidence="7 8">JPCC DA0580</strain>
    </source>
</reference>
<keyword evidence="3" id="KW-0964">Secreted</keyword>
<dbReference type="InterPro" id="IPR004911">
    <property type="entry name" value="Interferon-induced_GILT"/>
</dbReference>
<feature type="signal peptide" evidence="6">
    <location>
        <begin position="1"/>
        <end position="32"/>
    </location>
</feature>
<evidence type="ECO:0000313" key="8">
    <source>
        <dbReference type="Proteomes" id="UP000198406"/>
    </source>
</evidence>
<comment type="caution">
    <text evidence="7">The sequence shown here is derived from an EMBL/GenBank/DDBJ whole genome shotgun (WGS) entry which is preliminary data.</text>
</comment>
<dbReference type="OrthoDB" id="191451at2759"/>
<evidence type="ECO:0000256" key="4">
    <source>
        <dbReference type="ARBA" id="ARBA00022729"/>
    </source>
</evidence>
<feature type="chain" id="PRO_5013051966" description="Interferon, gamma-inducible protein 30" evidence="6">
    <location>
        <begin position="33"/>
        <end position="269"/>
    </location>
</feature>